<keyword evidence="1" id="KW-0472">Membrane</keyword>
<dbReference type="RefSeq" id="WP_345316531.1">
    <property type="nucleotide sequence ID" value="NZ_BAABLF010000008.1"/>
</dbReference>
<comment type="caution">
    <text evidence="3">The sequence shown here is derived from an EMBL/GenBank/DDBJ whole genome shotgun (WGS) entry which is preliminary data.</text>
</comment>
<evidence type="ECO:0000313" key="3">
    <source>
        <dbReference type="EMBL" id="GAA5190718.1"/>
    </source>
</evidence>
<feature type="transmembrane region" description="Helical" evidence="1">
    <location>
        <begin position="28"/>
        <end position="48"/>
    </location>
</feature>
<keyword evidence="1" id="KW-0812">Transmembrane</keyword>
<sequence length="54" mass="5819">MKTKFALLAALAPSLAHAHAGHGGFGLFHHALDLVLMLVVVAALVAGWQRYNRR</sequence>
<gene>
    <name evidence="3" type="ORF">GCM10025772_16030</name>
</gene>
<proteinExistence type="predicted"/>
<organism evidence="3 4">
    <name type="scientific">Ferrimonas gelatinilytica</name>
    <dbReference type="NCBI Taxonomy" id="1255257"/>
    <lineage>
        <taxon>Bacteria</taxon>
        <taxon>Pseudomonadati</taxon>
        <taxon>Pseudomonadota</taxon>
        <taxon>Gammaproteobacteria</taxon>
        <taxon>Alteromonadales</taxon>
        <taxon>Ferrimonadaceae</taxon>
        <taxon>Ferrimonas</taxon>
    </lineage>
</organism>
<evidence type="ECO:0008006" key="5">
    <source>
        <dbReference type="Google" id="ProtNLM"/>
    </source>
</evidence>
<evidence type="ECO:0000256" key="2">
    <source>
        <dbReference type="SAM" id="SignalP"/>
    </source>
</evidence>
<reference evidence="4" key="1">
    <citation type="journal article" date="2019" name="Int. J. Syst. Evol. Microbiol.">
        <title>The Global Catalogue of Microorganisms (GCM) 10K type strain sequencing project: providing services to taxonomists for standard genome sequencing and annotation.</title>
        <authorList>
            <consortium name="The Broad Institute Genomics Platform"/>
            <consortium name="The Broad Institute Genome Sequencing Center for Infectious Disease"/>
            <person name="Wu L."/>
            <person name="Ma J."/>
        </authorList>
    </citation>
    <scope>NUCLEOTIDE SEQUENCE [LARGE SCALE GENOMIC DNA]</scope>
    <source>
        <strain evidence="4">JCM 18720</strain>
    </source>
</reference>
<evidence type="ECO:0000313" key="4">
    <source>
        <dbReference type="Proteomes" id="UP001501600"/>
    </source>
</evidence>
<name>A0ABP9S4D1_9GAMM</name>
<accession>A0ABP9S4D1</accession>
<dbReference type="EMBL" id="BAABLF010000008">
    <property type="protein sequence ID" value="GAA5190718.1"/>
    <property type="molecule type" value="Genomic_DNA"/>
</dbReference>
<feature type="chain" id="PRO_5046218498" description="HupE / UreJ protein" evidence="2">
    <location>
        <begin position="19"/>
        <end position="54"/>
    </location>
</feature>
<feature type="signal peptide" evidence="2">
    <location>
        <begin position="1"/>
        <end position="18"/>
    </location>
</feature>
<evidence type="ECO:0000256" key="1">
    <source>
        <dbReference type="SAM" id="Phobius"/>
    </source>
</evidence>
<keyword evidence="2" id="KW-0732">Signal</keyword>
<protein>
    <recommendedName>
        <fullName evidence="5">HupE / UreJ protein</fullName>
    </recommendedName>
</protein>
<keyword evidence="4" id="KW-1185">Reference proteome</keyword>
<keyword evidence="1" id="KW-1133">Transmembrane helix</keyword>
<dbReference type="Proteomes" id="UP001501600">
    <property type="component" value="Unassembled WGS sequence"/>
</dbReference>